<proteinExistence type="predicted"/>
<evidence type="ECO:0000313" key="2">
    <source>
        <dbReference type="Proteomes" id="UP000623107"/>
    </source>
</evidence>
<reference evidence="2" key="1">
    <citation type="submission" date="2020-04" db="EMBL/GenBank/DDBJ databases">
        <title>Description of novel Gluconacetobacter.</title>
        <authorList>
            <person name="Sombolestani A."/>
        </authorList>
    </citation>
    <scope>NUCLEOTIDE SEQUENCE [LARGE SCALE GENOMIC DNA]</scope>
    <source>
        <strain evidence="2">LMG 31484</strain>
    </source>
</reference>
<evidence type="ECO:0000313" key="1">
    <source>
        <dbReference type="EMBL" id="MBF0858791.1"/>
    </source>
</evidence>
<protein>
    <recommendedName>
        <fullName evidence="3">Bacteriophage protein</fullName>
    </recommendedName>
</protein>
<keyword evidence="2" id="KW-1185">Reference proteome</keyword>
<name>A0ABR9Y503_9PROT</name>
<dbReference type="EMBL" id="JABCQG010000006">
    <property type="protein sequence ID" value="MBF0858791.1"/>
    <property type="molecule type" value="Genomic_DNA"/>
</dbReference>
<dbReference type="Proteomes" id="UP000623107">
    <property type="component" value="Unassembled WGS sequence"/>
</dbReference>
<sequence>MPTTTQFCTMQMGINPLTGECDLVIAPSGNGRGRIGIDRTPASALLITLGTDRRADPDDITPDMQTAPAGTTTATFSRRGWPGDILLPAGQRLGTRAWLYDRGKRDEATRTGIVEALTEGVAAIEDYHGIDISVTAQWSTNRRDLLTATVSALGVTVSTQVRTL</sequence>
<accession>A0ABR9Y503</accession>
<organism evidence="1 2">
    <name type="scientific">Gluconobacter vitians</name>
    <dbReference type="NCBI Taxonomy" id="2728102"/>
    <lineage>
        <taxon>Bacteria</taxon>
        <taxon>Pseudomonadati</taxon>
        <taxon>Pseudomonadota</taxon>
        <taxon>Alphaproteobacteria</taxon>
        <taxon>Acetobacterales</taxon>
        <taxon>Acetobacteraceae</taxon>
        <taxon>Gluconobacter</taxon>
    </lineage>
</organism>
<dbReference type="RefSeq" id="WP_194259486.1">
    <property type="nucleotide sequence ID" value="NZ_JABCQG010000006.1"/>
</dbReference>
<comment type="caution">
    <text evidence="1">The sequence shown here is derived from an EMBL/GenBank/DDBJ whole genome shotgun (WGS) entry which is preliminary data.</text>
</comment>
<evidence type="ECO:0008006" key="3">
    <source>
        <dbReference type="Google" id="ProtNLM"/>
    </source>
</evidence>
<gene>
    <name evidence="1" type="ORF">HKD24_06135</name>
</gene>
<dbReference type="InterPro" id="IPR010877">
    <property type="entry name" value="Phage_Mu_Gp46"/>
</dbReference>
<dbReference type="Pfam" id="PF07409">
    <property type="entry name" value="GP46"/>
    <property type="match status" value="1"/>
</dbReference>
<reference evidence="1 2" key="2">
    <citation type="submission" date="2020-11" db="EMBL/GenBank/DDBJ databases">
        <title>Description of novel Gluconobacter species.</title>
        <authorList>
            <person name="Cleenwerck I."/>
            <person name="Cnockaert M."/>
            <person name="Borremans W."/>
            <person name="Wieme A.D."/>
            <person name="De Vuyst L."/>
            <person name="Vandamme P."/>
        </authorList>
    </citation>
    <scope>NUCLEOTIDE SEQUENCE [LARGE SCALE GENOMIC DNA]</scope>
    <source>
        <strain evidence="1 2">LMG 31484</strain>
    </source>
</reference>